<feature type="transmembrane region" description="Helical" evidence="3">
    <location>
        <begin position="38"/>
        <end position="61"/>
    </location>
</feature>
<evidence type="ECO:0000256" key="1">
    <source>
        <dbReference type="SAM" id="Coils"/>
    </source>
</evidence>
<evidence type="ECO:0000313" key="5">
    <source>
        <dbReference type="Proteomes" id="UP000217895"/>
    </source>
</evidence>
<protein>
    <submittedName>
        <fullName evidence="4">Fimbrial assembly family protein</fullName>
    </submittedName>
</protein>
<sequence length="296" mass="32263">MYSLDVNFLNDRPDIKPDKRRSVGRPKPTGSPEEKRPLYFGFAALIFFPVLAGVLFGILTLRNGDLERQQADLDTQLGNLETEKKNLSSIQAETKQVEEEAQALASVFNQIKPWSAMTQDIRDRLPSSIQLASITQQKVEINQAQPAPAAPAAGTPAAAAKPPVSGQIEIRGLANSMNDVNDFLLTLQQSNFLKAEATKVVSAELGEEKTLQLPDFPGLKREGEIKPPRLPRKVQFVISAAINDVPASELIRELDRKGAVGLVTRIESLKERGVISTTPKAPAKPDATEKNGAKKP</sequence>
<feature type="coiled-coil region" evidence="1">
    <location>
        <begin position="63"/>
        <end position="100"/>
    </location>
</feature>
<dbReference type="Proteomes" id="UP000217895">
    <property type="component" value="Chromosome"/>
</dbReference>
<keyword evidence="3" id="KW-0472">Membrane</keyword>
<dbReference type="PANTHER" id="PTHR40278">
    <property type="entry name" value="DNA UTILIZATION PROTEIN HOFN"/>
    <property type="match status" value="1"/>
</dbReference>
<feature type="compositionally biased region" description="Basic and acidic residues" evidence="2">
    <location>
        <begin position="286"/>
        <end position="296"/>
    </location>
</feature>
<feature type="region of interest" description="Disordered" evidence="2">
    <location>
        <begin position="1"/>
        <end position="32"/>
    </location>
</feature>
<organism evidence="4 5">
    <name type="scientific">Leptolyngbya boryana NIES-2135</name>
    <dbReference type="NCBI Taxonomy" id="1973484"/>
    <lineage>
        <taxon>Bacteria</taxon>
        <taxon>Bacillati</taxon>
        <taxon>Cyanobacteriota</taxon>
        <taxon>Cyanophyceae</taxon>
        <taxon>Leptolyngbyales</taxon>
        <taxon>Leptolyngbyaceae</taxon>
        <taxon>Leptolyngbya group</taxon>
        <taxon>Leptolyngbya</taxon>
    </lineage>
</organism>
<feature type="compositionally biased region" description="Basic and acidic residues" evidence="2">
    <location>
        <begin position="11"/>
        <end position="21"/>
    </location>
</feature>
<dbReference type="InterPro" id="IPR007813">
    <property type="entry name" value="PilN"/>
</dbReference>
<evidence type="ECO:0000313" key="4">
    <source>
        <dbReference type="EMBL" id="BAY57794.1"/>
    </source>
</evidence>
<accession>A0A1Z4JM03</accession>
<keyword evidence="1" id="KW-0175">Coiled coil</keyword>
<evidence type="ECO:0000256" key="2">
    <source>
        <dbReference type="SAM" id="MobiDB-lite"/>
    </source>
</evidence>
<proteinExistence type="predicted"/>
<evidence type="ECO:0000256" key="3">
    <source>
        <dbReference type="SAM" id="Phobius"/>
    </source>
</evidence>
<keyword evidence="5" id="KW-1185">Reference proteome</keyword>
<name>A0A1Z4JM03_LEPBY</name>
<keyword evidence="3" id="KW-1133">Transmembrane helix</keyword>
<feature type="region of interest" description="Disordered" evidence="2">
    <location>
        <begin position="273"/>
        <end position="296"/>
    </location>
</feature>
<dbReference type="InterPro" id="IPR052534">
    <property type="entry name" value="Extracell_DNA_Util/SecSys_Comp"/>
</dbReference>
<dbReference type="AlphaFoldDB" id="A0A1Z4JM03"/>
<keyword evidence="3" id="KW-0812">Transmembrane</keyword>
<dbReference type="EMBL" id="AP018203">
    <property type="protein sequence ID" value="BAY57794.1"/>
    <property type="molecule type" value="Genomic_DNA"/>
</dbReference>
<dbReference type="PANTHER" id="PTHR40278:SF1">
    <property type="entry name" value="DNA UTILIZATION PROTEIN HOFN"/>
    <property type="match status" value="1"/>
</dbReference>
<dbReference type="Pfam" id="PF05137">
    <property type="entry name" value="PilN"/>
    <property type="match status" value="1"/>
</dbReference>
<gene>
    <name evidence="4" type="ORF">NIES2135_46650</name>
</gene>
<reference evidence="4 5" key="1">
    <citation type="submission" date="2017-06" db="EMBL/GenBank/DDBJ databases">
        <title>Genome sequencing of cyanobaciteial culture collection at National Institute for Environmental Studies (NIES).</title>
        <authorList>
            <person name="Hirose Y."/>
            <person name="Shimura Y."/>
            <person name="Fujisawa T."/>
            <person name="Nakamura Y."/>
            <person name="Kawachi M."/>
        </authorList>
    </citation>
    <scope>NUCLEOTIDE SEQUENCE [LARGE SCALE GENOMIC DNA]</scope>
    <source>
        <strain evidence="4 5">NIES-2135</strain>
    </source>
</reference>